<evidence type="ECO:0000256" key="1">
    <source>
        <dbReference type="ARBA" id="ARBA00023015"/>
    </source>
</evidence>
<dbReference type="InterPro" id="IPR051081">
    <property type="entry name" value="HTH_MetalResp_TranReg"/>
</dbReference>
<dbReference type="NCBIfam" id="NF033788">
    <property type="entry name" value="HTH_metalloreg"/>
    <property type="match status" value="1"/>
</dbReference>
<dbReference type="InterPro" id="IPR011991">
    <property type="entry name" value="ArsR-like_HTH"/>
</dbReference>
<organism evidence="5 6">
    <name type="scientific">Devosia yakushimensis</name>
    <dbReference type="NCBI Taxonomy" id="470028"/>
    <lineage>
        <taxon>Bacteria</taxon>
        <taxon>Pseudomonadati</taxon>
        <taxon>Pseudomonadota</taxon>
        <taxon>Alphaproteobacteria</taxon>
        <taxon>Hyphomicrobiales</taxon>
        <taxon>Devosiaceae</taxon>
        <taxon>Devosia</taxon>
    </lineage>
</organism>
<evidence type="ECO:0000256" key="2">
    <source>
        <dbReference type="ARBA" id="ARBA00023125"/>
    </source>
</evidence>
<dbReference type="InterPro" id="IPR036388">
    <property type="entry name" value="WH-like_DNA-bd_sf"/>
</dbReference>
<accession>A0ABQ5UDR2</accession>
<dbReference type="RefSeq" id="WP_113123875.1">
    <property type="nucleotide sequence ID" value="NZ_BSNG01000001.1"/>
</dbReference>
<proteinExistence type="predicted"/>
<evidence type="ECO:0000313" key="5">
    <source>
        <dbReference type="EMBL" id="GLQ10207.1"/>
    </source>
</evidence>
<gene>
    <name evidence="5" type="ORF">GCM10007913_21390</name>
</gene>
<keyword evidence="3" id="KW-0804">Transcription</keyword>
<feature type="domain" description="HTH arsR-type" evidence="4">
    <location>
        <begin position="1"/>
        <end position="95"/>
    </location>
</feature>
<keyword evidence="2" id="KW-0238">DNA-binding</keyword>
<dbReference type="Gene3D" id="1.10.10.10">
    <property type="entry name" value="Winged helix-like DNA-binding domain superfamily/Winged helix DNA-binding domain"/>
    <property type="match status" value="1"/>
</dbReference>
<dbReference type="SUPFAM" id="SSF46785">
    <property type="entry name" value="Winged helix' DNA-binding domain"/>
    <property type="match status" value="1"/>
</dbReference>
<dbReference type="Pfam" id="PF01022">
    <property type="entry name" value="HTH_5"/>
    <property type="match status" value="1"/>
</dbReference>
<name>A0ABQ5UDR2_9HYPH</name>
<keyword evidence="6" id="KW-1185">Reference proteome</keyword>
<dbReference type="InterPro" id="IPR001845">
    <property type="entry name" value="HTH_ArsR_DNA-bd_dom"/>
</dbReference>
<reference evidence="5" key="2">
    <citation type="submission" date="2023-01" db="EMBL/GenBank/DDBJ databases">
        <title>Draft genome sequence of Devosia yakushimensis strain NBRC 103855.</title>
        <authorList>
            <person name="Sun Q."/>
            <person name="Mori K."/>
        </authorList>
    </citation>
    <scope>NUCLEOTIDE SEQUENCE</scope>
    <source>
        <strain evidence="5">NBRC 103855</strain>
    </source>
</reference>
<dbReference type="EMBL" id="BSNG01000001">
    <property type="protein sequence ID" value="GLQ10207.1"/>
    <property type="molecule type" value="Genomic_DNA"/>
</dbReference>
<sequence length="106" mass="11431">MRDDDIATLLRALGHPVRLNILRILATQQQGQCCCADVTESLPLAQSTVSQHIKVLLDAGLITRQPRGTRNCYIVQHDRLAELGAAYSGMLAGLTPASPKLEAEPA</sequence>
<dbReference type="InterPro" id="IPR036390">
    <property type="entry name" value="WH_DNA-bd_sf"/>
</dbReference>
<comment type="caution">
    <text evidence="5">The sequence shown here is derived from an EMBL/GenBank/DDBJ whole genome shotgun (WGS) entry which is preliminary data.</text>
</comment>
<dbReference type="CDD" id="cd00090">
    <property type="entry name" value="HTH_ARSR"/>
    <property type="match status" value="1"/>
</dbReference>
<dbReference type="PROSITE" id="PS50987">
    <property type="entry name" value="HTH_ARSR_2"/>
    <property type="match status" value="1"/>
</dbReference>
<reference evidence="5" key="1">
    <citation type="journal article" date="2014" name="Int. J. Syst. Evol. Microbiol.">
        <title>Complete genome of a new Firmicutes species belonging to the dominant human colonic microbiota ('Ruminococcus bicirculans') reveals two chromosomes and a selective capacity to utilize plant glucans.</title>
        <authorList>
            <consortium name="NISC Comparative Sequencing Program"/>
            <person name="Wegmann U."/>
            <person name="Louis P."/>
            <person name="Goesmann A."/>
            <person name="Henrissat B."/>
            <person name="Duncan S.H."/>
            <person name="Flint H.J."/>
        </authorList>
    </citation>
    <scope>NUCLEOTIDE SEQUENCE</scope>
    <source>
        <strain evidence="5">NBRC 103855</strain>
    </source>
</reference>
<evidence type="ECO:0000256" key="3">
    <source>
        <dbReference type="ARBA" id="ARBA00023163"/>
    </source>
</evidence>
<evidence type="ECO:0000313" key="6">
    <source>
        <dbReference type="Proteomes" id="UP001161406"/>
    </source>
</evidence>
<evidence type="ECO:0000259" key="4">
    <source>
        <dbReference type="PROSITE" id="PS50987"/>
    </source>
</evidence>
<dbReference type="PANTHER" id="PTHR33154:SF15">
    <property type="entry name" value="REGULATORY PROTEIN ARSR"/>
    <property type="match status" value="1"/>
</dbReference>
<dbReference type="PANTHER" id="PTHR33154">
    <property type="entry name" value="TRANSCRIPTIONAL REGULATOR, ARSR FAMILY"/>
    <property type="match status" value="1"/>
</dbReference>
<dbReference type="PRINTS" id="PR00778">
    <property type="entry name" value="HTHARSR"/>
</dbReference>
<keyword evidence="1" id="KW-0805">Transcription regulation</keyword>
<dbReference type="Proteomes" id="UP001161406">
    <property type="component" value="Unassembled WGS sequence"/>
</dbReference>
<dbReference type="SMART" id="SM00418">
    <property type="entry name" value="HTH_ARSR"/>
    <property type="match status" value="1"/>
</dbReference>
<protein>
    <submittedName>
        <fullName evidence="5">Transcriptional regulator</fullName>
    </submittedName>
</protein>